<proteinExistence type="predicted"/>
<feature type="compositionally biased region" description="Low complexity" evidence="1">
    <location>
        <begin position="68"/>
        <end position="83"/>
    </location>
</feature>
<comment type="caution">
    <text evidence="2">The sequence shown here is derived from an EMBL/GenBank/DDBJ whole genome shotgun (WGS) entry which is preliminary data.</text>
</comment>
<sequence>MAQRRAELQGQMLARRWEEPSPTGPSVEASPDADKAPSEPPVEASPGADKALIGPAIEASPASVLDRAATPEASPEPAEPEATQHYSPEPVQLSRKDQQDSRAKLRGLKAPEAEEEKDDDGAIMKKPSARTKTQPAATDKAATHEAPSQPKPRGRPKKNAEPQDPTPAEPVTKRAKTEANDNKGPKAKANKDEHNNTASKAEAKKDGGNGTATKKAKANKERDENKAPKAKEAILHGDNSTASKAKATKTGDTSKAKADKNGDNNTAPKAKAKAKAAVKSKATPSDADLNTPPAKRAKVDEDKSAGTKKSAEGRRTFASRLQPKPEYGHKFWAAVKQAFEKLVQSKVSSPSKLEESFGLSDTFYKFCQGHIDDQDADAMCKQASARARDFLETEEVQGQDPESYDLA</sequence>
<feature type="compositionally biased region" description="Basic and acidic residues" evidence="1">
    <location>
        <begin position="218"/>
        <end position="235"/>
    </location>
</feature>
<accession>A0A1Q9BTA6</accession>
<gene>
    <name evidence="2" type="ORF">AK812_SmicGene46692</name>
</gene>
<feature type="compositionally biased region" description="Basic and acidic residues" evidence="1">
    <location>
        <begin position="252"/>
        <end position="262"/>
    </location>
</feature>
<feature type="compositionally biased region" description="Basic and acidic residues" evidence="1">
    <location>
        <begin position="297"/>
        <end position="315"/>
    </location>
</feature>
<reference evidence="2 3" key="1">
    <citation type="submission" date="2016-02" db="EMBL/GenBank/DDBJ databases">
        <title>Genome analysis of coral dinoflagellate symbionts highlights evolutionary adaptations to a symbiotic lifestyle.</title>
        <authorList>
            <person name="Aranda M."/>
            <person name="Li Y."/>
            <person name="Liew Y.J."/>
            <person name="Baumgarten S."/>
            <person name="Simakov O."/>
            <person name="Wilson M."/>
            <person name="Piel J."/>
            <person name="Ashoor H."/>
            <person name="Bougouffa S."/>
            <person name="Bajic V.B."/>
            <person name="Ryu T."/>
            <person name="Ravasi T."/>
            <person name="Bayer T."/>
            <person name="Micklem G."/>
            <person name="Kim H."/>
            <person name="Bhak J."/>
            <person name="Lajeunesse T.C."/>
            <person name="Voolstra C.R."/>
        </authorList>
    </citation>
    <scope>NUCLEOTIDE SEQUENCE [LARGE SCALE GENOMIC DNA]</scope>
    <source>
        <strain evidence="2 3">CCMP2467</strain>
    </source>
</reference>
<evidence type="ECO:0000313" key="3">
    <source>
        <dbReference type="Proteomes" id="UP000186817"/>
    </source>
</evidence>
<dbReference type="AlphaFoldDB" id="A0A1Q9BTA6"/>
<dbReference type="OrthoDB" id="10309835at2759"/>
<feature type="compositionally biased region" description="Basic and acidic residues" evidence="1">
    <location>
        <begin position="94"/>
        <end position="103"/>
    </location>
</feature>
<organism evidence="2 3">
    <name type="scientific">Symbiodinium microadriaticum</name>
    <name type="common">Dinoflagellate</name>
    <name type="synonym">Zooxanthella microadriatica</name>
    <dbReference type="NCBI Taxonomy" id="2951"/>
    <lineage>
        <taxon>Eukaryota</taxon>
        <taxon>Sar</taxon>
        <taxon>Alveolata</taxon>
        <taxon>Dinophyceae</taxon>
        <taxon>Suessiales</taxon>
        <taxon>Symbiodiniaceae</taxon>
        <taxon>Symbiodinium</taxon>
    </lineage>
</organism>
<evidence type="ECO:0000313" key="2">
    <source>
        <dbReference type="EMBL" id="OLP73918.1"/>
    </source>
</evidence>
<protein>
    <submittedName>
        <fullName evidence="2">Uncharacterized protein</fullName>
    </submittedName>
</protein>
<dbReference type="Proteomes" id="UP000186817">
    <property type="component" value="Unassembled WGS sequence"/>
</dbReference>
<name>A0A1Q9BTA6_SYMMI</name>
<feature type="compositionally biased region" description="Basic and acidic residues" evidence="1">
    <location>
        <begin position="171"/>
        <end position="207"/>
    </location>
</feature>
<dbReference type="EMBL" id="LSRX01004538">
    <property type="protein sequence ID" value="OLP73918.1"/>
    <property type="molecule type" value="Genomic_DNA"/>
</dbReference>
<keyword evidence="3" id="KW-1185">Reference proteome</keyword>
<feature type="region of interest" description="Disordered" evidence="1">
    <location>
        <begin position="1"/>
        <end position="322"/>
    </location>
</feature>
<evidence type="ECO:0000256" key="1">
    <source>
        <dbReference type="SAM" id="MobiDB-lite"/>
    </source>
</evidence>